<dbReference type="EMBL" id="CAJNNV010024836">
    <property type="protein sequence ID" value="CAE8610789.1"/>
    <property type="molecule type" value="Genomic_DNA"/>
</dbReference>
<organism evidence="2 3">
    <name type="scientific">Polarella glacialis</name>
    <name type="common">Dinoflagellate</name>
    <dbReference type="NCBI Taxonomy" id="89957"/>
    <lineage>
        <taxon>Eukaryota</taxon>
        <taxon>Sar</taxon>
        <taxon>Alveolata</taxon>
        <taxon>Dinophyceae</taxon>
        <taxon>Suessiales</taxon>
        <taxon>Suessiaceae</taxon>
        <taxon>Polarella</taxon>
    </lineage>
</organism>
<protein>
    <submittedName>
        <fullName evidence="2">Uncharacterized protein</fullName>
    </submittedName>
</protein>
<accession>A0A813FE84</accession>
<evidence type="ECO:0000313" key="2">
    <source>
        <dbReference type="EMBL" id="CAE8610789.1"/>
    </source>
</evidence>
<comment type="caution">
    <text evidence="2">The sequence shown here is derived from an EMBL/GenBank/DDBJ whole genome shotgun (WGS) entry which is preliminary data.</text>
</comment>
<evidence type="ECO:0000256" key="1">
    <source>
        <dbReference type="SAM" id="Phobius"/>
    </source>
</evidence>
<gene>
    <name evidence="2" type="ORF">PGLA1383_LOCUS28597</name>
</gene>
<feature type="transmembrane region" description="Helical" evidence="1">
    <location>
        <begin position="83"/>
        <end position="104"/>
    </location>
</feature>
<reference evidence="2" key="1">
    <citation type="submission" date="2021-02" db="EMBL/GenBank/DDBJ databases">
        <authorList>
            <person name="Dougan E. K."/>
            <person name="Rhodes N."/>
            <person name="Thang M."/>
            <person name="Chan C."/>
        </authorList>
    </citation>
    <scope>NUCLEOTIDE SEQUENCE</scope>
</reference>
<keyword evidence="1" id="KW-1133">Transmembrane helix</keyword>
<name>A0A813FE84_POLGL</name>
<sequence length="111" mass="12736">MICVIHARRIVSSCTMHGVMPLRVVMKRMCACVFAICEYASVNANVQILYQVSCMQQCIPCRHDSHPEAYDVTVSDKCIVMDLLLLLLLFWLLLLLWLLLWLLLLSRGPLD</sequence>
<evidence type="ECO:0000313" key="3">
    <source>
        <dbReference type="Proteomes" id="UP000654075"/>
    </source>
</evidence>
<keyword evidence="1" id="KW-0472">Membrane</keyword>
<keyword evidence="1" id="KW-0812">Transmembrane</keyword>
<dbReference type="AlphaFoldDB" id="A0A813FE84"/>
<proteinExistence type="predicted"/>
<dbReference type="Proteomes" id="UP000654075">
    <property type="component" value="Unassembled WGS sequence"/>
</dbReference>
<keyword evidence="3" id="KW-1185">Reference proteome</keyword>